<evidence type="ECO:0000313" key="2">
    <source>
        <dbReference type="Proteomes" id="UP001459714"/>
    </source>
</evidence>
<comment type="caution">
    <text evidence="1">The sequence shown here is derived from an EMBL/GenBank/DDBJ whole genome shotgun (WGS) entry which is preliminary data.</text>
</comment>
<dbReference type="Proteomes" id="UP001459714">
    <property type="component" value="Unassembled WGS sequence"/>
</dbReference>
<gene>
    <name evidence="1" type="ORF">NST17_20345</name>
</gene>
<proteinExistence type="predicted"/>
<evidence type="ECO:0008006" key="3">
    <source>
        <dbReference type="Google" id="ProtNLM"/>
    </source>
</evidence>
<dbReference type="RefSeq" id="WP_342021141.1">
    <property type="nucleotide sequence ID" value="NZ_JBBYAK010000002.1"/>
</dbReference>
<keyword evidence="2" id="KW-1185">Reference proteome</keyword>
<protein>
    <recommendedName>
        <fullName evidence="3">Phage protein</fullName>
    </recommendedName>
</protein>
<evidence type="ECO:0000313" key="1">
    <source>
        <dbReference type="EMBL" id="MEL3959505.1"/>
    </source>
</evidence>
<sequence>MQRWEVIKGIQEGVFKNGDRFEVTYPDGDMYYAGIDSQGILIWLHNETLVHISSYNEDDWKFIKNKLI</sequence>
<name>A0ABU9K649_9BACI</name>
<dbReference type="EMBL" id="JBBYAK010000002">
    <property type="protein sequence ID" value="MEL3959505.1"/>
    <property type="molecule type" value="Genomic_DNA"/>
</dbReference>
<accession>A0ABU9K649</accession>
<reference evidence="1 2" key="1">
    <citation type="submission" date="2024-03" db="EMBL/GenBank/DDBJ databases">
        <title>Bacilli Hybrid Assemblies.</title>
        <authorList>
            <person name="Kovac J."/>
        </authorList>
    </citation>
    <scope>NUCLEOTIDE SEQUENCE [LARGE SCALE GENOMIC DNA]</scope>
    <source>
        <strain evidence="1 2">FSL M8-0022</strain>
    </source>
</reference>
<organism evidence="1 2">
    <name type="scientific">Caldifermentibacillus hisashii</name>
    <dbReference type="NCBI Taxonomy" id="996558"/>
    <lineage>
        <taxon>Bacteria</taxon>
        <taxon>Bacillati</taxon>
        <taxon>Bacillota</taxon>
        <taxon>Bacilli</taxon>
        <taxon>Bacillales</taxon>
        <taxon>Bacillaceae</taxon>
        <taxon>Caldifermentibacillus</taxon>
    </lineage>
</organism>